<reference evidence="2 3" key="1">
    <citation type="submission" date="2023-11" db="EMBL/GenBank/DDBJ databases">
        <authorList>
            <person name="Hedman E."/>
            <person name="Englund M."/>
            <person name="Stromberg M."/>
            <person name="Nyberg Akerstrom W."/>
            <person name="Nylinder S."/>
            <person name="Jareborg N."/>
            <person name="Kallberg Y."/>
            <person name="Kronander E."/>
        </authorList>
    </citation>
    <scope>NUCLEOTIDE SEQUENCE [LARGE SCALE GENOMIC DNA]</scope>
</reference>
<protein>
    <submittedName>
        <fullName evidence="2">Uncharacterized protein</fullName>
    </submittedName>
</protein>
<accession>A0AAV1K726</accession>
<evidence type="ECO:0000313" key="2">
    <source>
        <dbReference type="EMBL" id="CAK1578908.1"/>
    </source>
</evidence>
<sequence length="86" mass="9686">MHFSEEKDWKKKVGFPINYDSGQSSDDDFESRGVVVRHPRRSADSLLADAGDGAEADLLGSTPPRARIRDKEKRRCVASHHHLLKT</sequence>
<evidence type="ECO:0000256" key="1">
    <source>
        <dbReference type="SAM" id="MobiDB-lite"/>
    </source>
</evidence>
<organism evidence="2 3">
    <name type="scientific">Parnassius mnemosyne</name>
    <name type="common">clouded apollo</name>
    <dbReference type="NCBI Taxonomy" id="213953"/>
    <lineage>
        <taxon>Eukaryota</taxon>
        <taxon>Metazoa</taxon>
        <taxon>Ecdysozoa</taxon>
        <taxon>Arthropoda</taxon>
        <taxon>Hexapoda</taxon>
        <taxon>Insecta</taxon>
        <taxon>Pterygota</taxon>
        <taxon>Neoptera</taxon>
        <taxon>Endopterygota</taxon>
        <taxon>Lepidoptera</taxon>
        <taxon>Glossata</taxon>
        <taxon>Ditrysia</taxon>
        <taxon>Papilionoidea</taxon>
        <taxon>Papilionidae</taxon>
        <taxon>Parnassiinae</taxon>
        <taxon>Parnassini</taxon>
        <taxon>Parnassius</taxon>
        <taxon>Driopa</taxon>
    </lineage>
</organism>
<gene>
    <name evidence="2" type="ORF">PARMNEM_LOCUS937</name>
</gene>
<proteinExistence type="predicted"/>
<feature type="compositionally biased region" description="Low complexity" evidence="1">
    <location>
        <begin position="46"/>
        <end position="61"/>
    </location>
</feature>
<comment type="caution">
    <text evidence="2">The sequence shown here is derived from an EMBL/GenBank/DDBJ whole genome shotgun (WGS) entry which is preliminary data.</text>
</comment>
<keyword evidence="3" id="KW-1185">Reference proteome</keyword>
<name>A0AAV1K726_9NEOP</name>
<dbReference type="EMBL" id="CAVLGL010000002">
    <property type="protein sequence ID" value="CAK1578908.1"/>
    <property type="molecule type" value="Genomic_DNA"/>
</dbReference>
<feature type="compositionally biased region" description="Basic residues" evidence="1">
    <location>
        <begin position="76"/>
        <end position="86"/>
    </location>
</feature>
<dbReference type="Proteomes" id="UP001314205">
    <property type="component" value="Unassembled WGS sequence"/>
</dbReference>
<feature type="region of interest" description="Disordered" evidence="1">
    <location>
        <begin position="46"/>
        <end position="86"/>
    </location>
</feature>
<dbReference type="AlphaFoldDB" id="A0AAV1K726"/>
<evidence type="ECO:0000313" key="3">
    <source>
        <dbReference type="Proteomes" id="UP001314205"/>
    </source>
</evidence>